<feature type="chain" id="PRO_5046313124" evidence="1">
    <location>
        <begin position="20"/>
        <end position="426"/>
    </location>
</feature>
<accession>A0ABT7ZY39</accession>
<evidence type="ECO:0000256" key="1">
    <source>
        <dbReference type="SAM" id="SignalP"/>
    </source>
</evidence>
<evidence type="ECO:0000259" key="2">
    <source>
        <dbReference type="Pfam" id="PF19572"/>
    </source>
</evidence>
<organism evidence="3 4">
    <name type="scientific">Winogradskyella bathintestinalis</name>
    <dbReference type="NCBI Taxonomy" id="3035208"/>
    <lineage>
        <taxon>Bacteria</taxon>
        <taxon>Pseudomonadati</taxon>
        <taxon>Bacteroidota</taxon>
        <taxon>Flavobacteriia</taxon>
        <taxon>Flavobacteriales</taxon>
        <taxon>Flavobacteriaceae</taxon>
        <taxon>Winogradskyella</taxon>
    </lineage>
</organism>
<dbReference type="Gene3D" id="2.40.160.60">
    <property type="entry name" value="Outer membrane protein transport protein (OMPP1/FadL/TodX)"/>
    <property type="match status" value="1"/>
</dbReference>
<sequence length="426" mass="46792">MKKYFIAVMALATTSLTFAQEEVTLNIPNSSDSRVITTGLPFMLISPDARSAAMGDMGVATSVDGFSQQYNPAKYAFSEAKQGVALSYTPYLTRLVNDISLSYLTYFNRLNEFSAFSASLKYFSLGEIVLTQDANDPGVAVKPNEFAIDAAYSLRLSNQFAMAVAMRYMRSALRIEQVDQNANAASSFGADITGYYQSEEEAYNDFNGRWRLGFAIQNLGPKFSYDDEGNDVFQPTNLRIGAGFDFIFDQYSKLGVSAEISKYLVPTPPIIGDRVVFTDVGGPDGSGPDGLFNPDDGDFQNDAQLAASADNVILEGQDPDVSFLNGVFQSFGDAPGGFSEELREITWALGAEYTYQDNFAFRAGYFNESDDKGARKFFALGAGFKYTTIAVDLSYLFSASKIQSPLENTLRFSLTFNFGDGEYNEY</sequence>
<dbReference type="InterPro" id="IPR045741">
    <property type="entry name" value="PorV"/>
</dbReference>
<reference evidence="3 4" key="1">
    <citation type="journal article" date="2023" name="Int. J. Syst. Evol. Microbiol.">
        <title>Winogradskyella bathintestinalis sp. nov., isolated from the intestine of the deep-sea loosejaw dragonfish, Malacosteus niger.</title>
        <authorList>
            <person name="Uniacke-Lowe S."/>
            <person name="Johnson C.N."/>
            <person name="Stanton C."/>
            <person name="Hill C."/>
            <person name="Ross P."/>
        </authorList>
    </citation>
    <scope>NUCLEOTIDE SEQUENCE [LARGE SCALE GENOMIC DNA]</scope>
    <source>
        <strain evidence="3 4">APC 3343</strain>
    </source>
</reference>
<protein>
    <submittedName>
        <fullName evidence="3">Type IX secretion system outer membrane channel protein PorV</fullName>
    </submittedName>
</protein>
<dbReference type="Proteomes" id="UP001231197">
    <property type="component" value="Unassembled WGS sequence"/>
</dbReference>
<dbReference type="EMBL" id="JASDDK010000007">
    <property type="protein sequence ID" value="MDN3493921.1"/>
    <property type="molecule type" value="Genomic_DNA"/>
</dbReference>
<name>A0ABT7ZY39_9FLAO</name>
<dbReference type="InterPro" id="IPR047799">
    <property type="entry name" value="T9SS_OM_PorV"/>
</dbReference>
<keyword evidence="1" id="KW-0732">Signal</keyword>
<evidence type="ECO:0000313" key="4">
    <source>
        <dbReference type="Proteomes" id="UP001231197"/>
    </source>
</evidence>
<dbReference type="NCBIfam" id="NF033710">
    <property type="entry name" value="T9SS_OM_PorV"/>
    <property type="match status" value="1"/>
</dbReference>
<proteinExistence type="predicted"/>
<dbReference type="NCBIfam" id="NF033709">
    <property type="entry name" value="PorV_fam"/>
    <property type="match status" value="1"/>
</dbReference>
<feature type="signal peptide" evidence="1">
    <location>
        <begin position="1"/>
        <end position="19"/>
    </location>
</feature>
<dbReference type="Pfam" id="PF19572">
    <property type="entry name" value="PorV"/>
    <property type="match status" value="1"/>
</dbReference>
<comment type="caution">
    <text evidence="3">The sequence shown here is derived from an EMBL/GenBank/DDBJ whole genome shotgun (WGS) entry which is preliminary data.</text>
</comment>
<evidence type="ECO:0000313" key="3">
    <source>
        <dbReference type="EMBL" id="MDN3493921.1"/>
    </source>
</evidence>
<keyword evidence="4" id="KW-1185">Reference proteome</keyword>
<feature type="domain" description="Type IX secretion system protein PorV" evidence="2">
    <location>
        <begin position="31"/>
        <end position="269"/>
    </location>
</feature>
<dbReference type="RefSeq" id="WP_290207607.1">
    <property type="nucleotide sequence ID" value="NZ_JASDDK010000007.1"/>
</dbReference>
<gene>
    <name evidence="3" type="primary">porV</name>
    <name evidence="3" type="ORF">QMA06_14450</name>
</gene>